<dbReference type="HAMAP" id="MF_00004">
    <property type="entry name" value="Aden_phosphoribosyltr"/>
    <property type="match status" value="1"/>
</dbReference>
<dbReference type="Pfam" id="PF00156">
    <property type="entry name" value="Pribosyltran"/>
    <property type="match status" value="1"/>
</dbReference>
<keyword evidence="8 11" id="KW-0328">Glycosyltransferase</keyword>
<comment type="subunit">
    <text evidence="11">Homodimer.</text>
</comment>
<dbReference type="GO" id="GO:0002055">
    <property type="term" value="F:adenine binding"/>
    <property type="evidence" value="ECO:0007669"/>
    <property type="project" value="TreeGrafter"/>
</dbReference>
<comment type="pathway">
    <text evidence="4 11">Purine metabolism; AMP biosynthesis via salvage pathway; AMP from adenine: step 1/1.</text>
</comment>
<reference evidence="13 14" key="1">
    <citation type="journal article" date="2017" name="ISME J.">
        <title>Potential for microbial H2 and metal transformations associated with novel bacteria and archaea in deep terrestrial subsurface sediments.</title>
        <authorList>
            <person name="Hernsdorf A.W."/>
            <person name="Amano Y."/>
            <person name="Miyakawa K."/>
            <person name="Ise K."/>
            <person name="Suzuki Y."/>
            <person name="Anantharaman K."/>
            <person name="Probst A."/>
            <person name="Burstein D."/>
            <person name="Thomas B.C."/>
            <person name="Banfield J.F."/>
        </authorList>
    </citation>
    <scope>NUCLEOTIDE SEQUENCE [LARGE SCALE GENOMIC DNA]</scope>
    <source>
        <strain evidence="13">HGW-Wallbacteria-1</strain>
    </source>
</reference>
<evidence type="ECO:0000256" key="11">
    <source>
        <dbReference type="HAMAP-Rule" id="MF_00004"/>
    </source>
</evidence>
<evidence type="ECO:0000256" key="9">
    <source>
        <dbReference type="ARBA" id="ARBA00022679"/>
    </source>
</evidence>
<dbReference type="FunFam" id="3.40.50.2020:FF:000021">
    <property type="entry name" value="Adenine phosphoribosyltransferase"/>
    <property type="match status" value="1"/>
</dbReference>
<dbReference type="InterPro" id="IPR005764">
    <property type="entry name" value="Ade_phspho_trans"/>
</dbReference>
<evidence type="ECO:0000256" key="2">
    <source>
        <dbReference type="ARBA" id="ARBA00003968"/>
    </source>
</evidence>
<protein>
    <recommendedName>
        <fullName evidence="6 11">Adenine phosphoribosyltransferase</fullName>
        <shortName evidence="11">APRT</shortName>
        <ecNumber evidence="6 11">2.4.2.7</ecNumber>
    </recommendedName>
</protein>
<dbReference type="UniPathway" id="UPA00588">
    <property type="reaction ID" value="UER00646"/>
</dbReference>
<dbReference type="EC" id="2.4.2.7" evidence="6 11"/>
<dbReference type="GO" id="GO:0006168">
    <property type="term" value="P:adenine salvage"/>
    <property type="evidence" value="ECO:0007669"/>
    <property type="project" value="InterPro"/>
</dbReference>
<name>A0A2N1PVE1_9BACT</name>
<comment type="caution">
    <text evidence="13">The sequence shown here is derived from an EMBL/GenBank/DDBJ whole genome shotgun (WGS) entry which is preliminary data.</text>
</comment>
<evidence type="ECO:0000256" key="1">
    <source>
        <dbReference type="ARBA" id="ARBA00000868"/>
    </source>
</evidence>
<gene>
    <name evidence="11" type="primary">apt</name>
    <name evidence="13" type="ORF">CVV64_02535</name>
</gene>
<dbReference type="InterPro" id="IPR029057">
    <property type="entry name" value="PRTase-like"/>
</dbReference>
<evidence type="ECO:0000256" key="10">
    <source>
        <dbReference type="ARBA" id="ARBA00022726"/>
    </source>
</evidence>
<sequence length="172" mass="18835">MTTDFRSLIRDVEDFPKPGIVFKDITPVLADPEAFSVVIDTMADLVRDLPIDCICGMESRGFIFGPPLALKLGLPFVPVRKKGKLPRKTESVTYELEYGTDILEIHSEDVVENANHLIVDDLIATGGTAVAAANLVERCGGRVSGMLFFIELSFLNGRGLLEGRDVFSVVSY</sequence>
<dbReference type="InterPro" id="IPR000836">
    <property type="entry name" value="PRTase_dom"/>
</dbReference>
<dbReference type="PANTHER" id="PTHR32315">
    <property type="entry name" value="ADENINE PHOSPHORIBOSYLTRANSFERASE"/>
    <property type="match status" value="1"/>
</dbReference>
<evidence type="ECO:0000256" key="6">
    <source>
        <dbReference type="ARBA" id="ARBA00011893"/>
    </source>
</evidence>
<comment type="catalytic activity">
    <reaction evidence="1 11">
        <text>AMP + diphosphate = 5-phospho-alpha-D-ribose 1-diphosphate + adenine</text>
        <dbReference type="Rhea" id="RHEA:16609"/>
        <dbReference type="ChEBI" id="CHEBI:16708"/>
        <dbReference type="ChEBI" id="CHEBI:33019"/>
        <dbReference type="ChEBI" id="CHEBI:58017"/>
        <dbReference type="ChEBI" id="CHEBI:456215"/>
        <dbReference type="EC" id="2.4.2.7"/>
    </reaction>
</comment>
<comment type="function">
    <text evidence="2 11">Catalyzes a salvage reaction resulting in the formation of AMP, that is energically less costly than de novo synthesis.</text>
</comment>
<feature type="domain" description="Phosphoribosyltransferase" evidence="12">
    <location>
        <begin position="29"/>
        <end position="141"/>
    </location>
</feature>
<keyword evidence="9 11" id="KW-0808">Transferase</keyword>
<evidence type="ECO:0000313" key="14">
    <source>
        <dbReference type="Proteomes" id="UP000233256"/>
    </source>
</evidence>
<dbReference type="EMBL" id="PGXC01000001">
    <property type="protein sequence ID" value="PKK92311.1"/>
    <property type="molecule type" value="Genomic_DNA"/>
</dbReference>
<evidence type="ECO:0000259" key="12">
    <source>
        <dbReference type="Pfam" id="PF00156"/>
    </source>
</evidence>
<dbReference type="CDD" id="cd06223">
    <property type="entry name" value="PRTases_typeI"/>
    <property type="match status" value="1"/>
</dbReference>
<proteinExistence type="inferred from homology"/>
<dbReference type="GO" id="GO:0006166">
    <property type="term" value="P:purine ribonucleoside salvage"/>
    <property type="evidence" value="ECO:0007669"/>
    <property type="project" value="UniProtKB-UniRule"/>
</dbReference>
<dbReference type="PANTHER" id="PTHR32315:SF3">
    <property type="entry name" value="ADENINE PHOSPHORIBOSYLTRANSFERASE"/>
    <property type="match status" value="1"/>
</dbReference>
<evidence type="ECO:0000256" key="3">
    <source>
        <dbReference type="ARBA" id="ARBA00004496"/>
    </source>
</evidence>
<evidence type="ECO:0000256" key="4">
    <source>
        <dbReference type="ARBA" id="ARBA00004659"/>
    </source>
</evidence>
<dbReference type="SUPFAM" id="SSF53271">
    <property type="entry name" value="PRTase-like"/>
    <property type="match status" value="1"/>
</dbReference>
<comment type="similarity">
    <text evidence="5 11">Belongs to the purine/pyrimidine phosphoribosyltransferase family.</text>
</comment>
<accession>A0A2N1PVE1</accession>
<dbReference type="InterPro" id="IPR050054">
    <property type="entry name" value="UPRTase/APRTase"/>
</dbReference>
<evidence type="ECO:0000256" key="8">
    <source>
        <dbReference type="ARBA" id="ARBA00022676"/>
    </source>
</evidence>
<organism evidence="13 14">
    <name type="scientific">Candidatus Wallbacteria bacterium HGW-Wallbacteria-1</name>
    <dbReference type="NCBI Taxonomy" id="2013854"/>
    <lineage>
        <taxon>Bacteria</taxon>
        <taxon>Candidatus Walliibacteriota</taxon>
    </lineage>
</organism>
<evidence type="ECO:0000256" key="5">
    <source>
        <dbReference type="ARBA" id="ARBA00008391"/>
    </source>
</evidence>
<dbReference type="Proteomes" id="UP000233256">
    <property type="component" value="Unassembled WGS sequence"/>
</dbReference>
<keyword evidence="10 11" id="KW-0660">Purine salvage</keyword>
<dbReference type="AlphaFoldDB" id="A0A2N1PVE1"/>
<keyword evidence="7 11" id="KW-0963">Cytoplasm</keyword>
<dbReference type="GO" id="GO:0003999">
    <property type="term" value="F:adenine phosphoribosyltransferase activity"/>
    <property type="evidence" value="ECO:0007669"/>
    <property type="project" value="UniProtKB-UniRule"/>
</dbReference>
<comment type="subcellular location">
    <subcellularLocation>
        <location evidence="3 11">Cytoplasm</location>
    </subcellularLocation>
</comment>
<dbReference type="NCBIfam" id="TIGR01090">
    <property type="entry name" value="apt"/>
    <property type="match status" value="1"/>
</dbReference>
<dbReference type="GO" id="GO:0044209">
    <property type="term" value="P:AMP salvage"/>
    <property type="evidence" value="ECO:0007669"/>
    <property type="project" value="UniProtKB-UniRule"/>
</dbReference>
<evidence type="ECO:0000256" key="7">
    <source>
        <dbReference type="ARBA" id="ARBA00022490"/>
    </source>
</evidence>
<dbReference type="GO" id="GO:0016208">
    <property type="term" value="F:AMP binding"/>
    <property type="evidence" value="ECO:0007669"/>
    <property type="project" value="TreeGrafter"/>
</dbReference>
<dbReference type="GO" id="GO:0005737">
    <property type="term" value="C:cytoplasm"/>
    <property type="evidence" value="ECO:0007669"/>
    <property type="project" value="UniProtKB-SubCell"/>
</dbReference>
<dbReference type="NCBIfam" id="NF002636">
    <property type="entry name" value="PRK02304.1-5"/>
    <property type="match status" value="1"/>
</dbReference>
<evidence type="ECO:0000313" key="13">
    <source>
        <dbReference type="EMBL" id="PKK92311.1"/>
    </source>
</evidence>
<dbReference type="Gene3D" id="3.40.50.2020">
    <property type="match status" value="1"/>
</dbReference>
<dbReference type="NCBIfam" id="NF002634">
    <property type="entry name" value="PRK02304.1-3"/>
    <property type="match status" value="1"/>
</dbReference>